<protein>
    <submittedName>
        <fullName evidence="1">22893_t:CDS:1</fullName>
    </submittedName>
</protein>
<feature type="non-terminal residue" evidence="1">
    <location>
        <position position="368"/>
    </location>
</feature>
<sequence length="368" mass="42415">MSNKGSDHTIDMQENAERLVVAISPKGDFVVELVGFVSVSELSKFKFNVKKLNKNDLKYSKSLSYRKLSPIHTTEFTKDQLKFIEPKKKLDWSIAVSDILKSETKSRLLAISCISHHDMTPKGEEQPKGEEHNVTPKGEEHNMTPKSEDRDMTPKSENYEPGFVVVYFINMDYSKIKMTFLFNVNDYGGIVKLFSNNDNIKKIDDSNNDDIKKIDDSNNDNIKKLDDSNNDNIKNIDGCILVILNVTGIYKYHFGNFDKPPDKTQMILHLVDTTQDSAPYMELYDLKTDQLVYSFQRENLNITNYIADIPSDFAISNNNKFLAYKSGKRIKLYLIECGLEIAFIMLEEDKPSFDDYFMLFFNNDEKLL</sequence>
<accession>A0ACA9Q4I1</accession>
<evidence type="ECO:0000313" key="2">
    <source>
        <dbReference type="Proteomes" id="UP000789920"/>
    </source>
</evidence>
<organism evidence="1 2">
    <name type="scientific">Racocetra persica</name>
    <dbReference type="NCBI Taxonomy" id="160502"/>
    <lineage>
        <taxon>Eukaryota</taxon>
        <taxon>Fungi</taxon>
        <taxon>Fungi incertae sedis</taxon>
        <taxon>Mucoromycota</taxon>
        <taxon>Glomeromycotina</taxon>
        <taxon>Glomeromycetes</taxon>
        <taxon>Diversisporales</taxon>
        <taxon>Gigasporaceae</taxon>
        <taxon>Racocetra</taxon>
    </lineage>
</organism>
<name>A0ACA9Q4I1_9GLOM</name>
<reference evidence="1" key="1">
    <citation type="submission" date="2021-06" db="EMBL/GenBank/DDBJ databases">
        <authorList>
            <person name="Kallberg Y."/>
            <person name="Tangrot J."/>
            <person name="Rosling A."/>
        </authorList>
    </citation>
    <scope>NUCLEOTIDE SEQUENCE</scope>
    <source>
        <strain evidence="1">MA461A</strain>
    </source>
</reference>
<dbReference type="EMBL" id="CAJVQC010026335">
    <property type="protein sequence ID" value="CAG8732836.1"/>
    <property type="molecule type" value="Genomic_DNA"/>
</dbReference>
<dbReference type="Proteomes" id="UP000789920">
    <property type="component" value="Unassembled WGS sequence"/>
</dbReference>
<keyword evidence="2" id="KW-1185">Reference proteome</keyword>
<evidence type="ECO:0000313" key="1">
    <source>
        <dbReference type="EMBL" id="CAG8732836.1"/>
    </source>
</evidence>
<gene>
    <name evidence="1" type="ORF">RPERSI_LOCUS12337</name>
</gene>
<proteinExistence type="predicted"/>
<comment type="caution">
    <text evidence="1">The sequence shown here is derived from an EMBL/GenBank/DDBJ whole genome shotgun (WGS) entry which is preliminary data.</text>
</comment>